<dbReference type="Pfam" id="PF07647">
    <property type="entry name" value="SAM_2"/>
    <property type="match status" value="1"/>
</dbReference>
<dbReference type="PANTHER" id="PTHR10516">
    <property type="entry name" value="PEPTIDYL-PROLYL CIS-TRANS ISOMERASE"/>
    <property type="match status" value="1"/>
</dbReference>
<evidence type="ECO:0000313" key="8">
    <source>
        <dbReference type="EMBL" id="EEC49988.1"/>
    </source>
</evidence>
<dbReference type="GeneID" id="7198077"/>
<evidence type="ECO:0000256" key="3">
    <source>
        <dbReference type="ARBA" id="ARBA00023110"/>
    </source>
</evidence>
<dbReference type="InterPro" id="IPR050689">
    <property type="entry name" value="FKBP-type_PPIase"/>
</dbReference>
<feature type="signal peptide" evidence="6">
    <location>
        <begin position="1"/>
        <end position="20"/>
    </location>
</feature>
<dbReference type="AlphaFoldDB" id="B7FUH7"/>
<dbReference type="Pfam" id="PF00254">
    <property type="entry name" value="FKBP_C"/>
    <property type="match status" value="1"/>
</dbReference>
<dbReference type="eggNOG" id="KOG0543">
    <property type="taxonomic scope" value="Eukaryota"/>
</dbReference>
<accession>B7FUH7</accession>
<keyword evidence="9" id="KW-1185">Reference proteome</keyword>
<dbReference type="SUPFAM" id="SSF54534">
    <property type="entry name" value="FKBP-like"/>
    <property type="match status" value="1"/>
</dbReference>
<dbReference type="Gene3D" id="3.10.50.40">
    <property type="match status" value="1"/>
</dbReference>
<dbReference type="PaxDb" id="2850-Phatr44556"/>
<keyword evidence="3 5" id="KW-0697">Rotamase</keyword>
<organism evidence="8 9">
    <name type="scientific">Phaeodactylum tricornutum (strain CCAP 1055/1)</name>
    <dbReference type="NCBI Taxonomy" id="556484"/>
    <lineage>
        <taxon>Eukaryota</taxon>
        <taxon>Sar</taxon>
        <taxon>Stramenopiles</taxon>
        <taxon>Ochrophyta</taxon>
        <taxon>Bacillariophyta</taxon>
        <taxon>Bacillariophyceae</taxon>
        <taxon>Bacillariophycidae</taxon>
        <taxon>Naviculales</taxon>
        <taxon>Phaeodactylaceae</taxon>
        <taxon>Phaeodactylum</taxon>
    </lineage>
</organism>
<sequence length="247" mass="27555">MRRLRVRLALISLLLWMTTAFQQSQRIRPSTSEISRSRHVMLLSLEYLKHDLWLPLIAEDPGAVQKRIVQVGSGKINSEGAVVGIDYVGTLASLGNEWTPHEVVDCWLKSQQGMEGLIDAFLLHNIDGAKLLEPDYLTEAFVTDTLGVSNKIQAKKLIMAAKRLRKQTEDYAIGDVFDSGTSTFTLGQSKMIRAIESTVATMKLGETCRVLCRSDYAYGSESFRRRNGEAVVPPFATLCFEVSLTHC</sequence>
<dbReference type="InterPro" id="IPR046357">
    <property type="entry name" value="PPIase_dom_sf"/>
</dbReference>
<dbReference type="InterPro" id="IPR013761">
    <property type="entry name" value="SAM/pointed_sf"/>
</dbReference>
<dbReference type="STRING" id="556484.B7FUH7"/>
<dbReference type="GO" id="GO:0003755">
    <property type="term" value="F:peptidyl-prolyl cis-trans isomerase activity"/>
    <property type="evidence" value="ECO:0007669"/>
    <property type="project" value="UniProtKB-KW"/>
</dbReference>
<evidence type="ECO:0000256" key="4">
    <source>
        <dbReference type="ARBA" id="ARBA00023235"/>
    </source>
</evidence>
<dbReference type="InterPro" id="IPR001660">
    <property type="entry name" value="SAM"/>
</dbReference>
<evidence type="ECO:0000256" key="1">
    <source>
        <dbReference type="ARBA" id="ARBA00000971"/>
    </source>
</evidence>
<feature type="chain" id="PRO_5002855025" description="peptidylprolyl isomerase" evidence="6">
    <location>
        <begin position="21"/>
        <end position="247"/>
    </location>
</feature>
<dbReference type="SUPFAM" id="SSF47769">
    <property type="entry name" value="SAM/Pointed domain"/>
    <property type="match status" value="1"/>
</dbReference>
<evidence type="ECO:0000259" key="7">
    <source>
        <dbReference type="PROSITE" id="PS50059"/>
    </source>
</evidence>
<keyword evidence="4 5" id="KW-0413">Isomerase</keyword>
<dbReference type="KEGG" id="pti:PHATRDRAFT_44556"/>
<dbReference type="InterPro" id="IPR001179">
    <property type="entry name" value="PPIase_FKBP_dom"/>
</dbReference>
<reference evidence="9" key="2">
    <citation type="submission" date="2008-08" db="EMBL/GenBank/DDBJ databases">
        <authorList>
            <consortium name="Diatom Consortium"/>
            <person name="Grigoriev I."/>
            <person name="Grimwood J."/>
            <person name="Kuo A."/>
            <person name="Otillar R.P."/>
            <person name="Salamov A."/>
            <person name="Detter J.C."/>
            <person name="Lindquist E."/>
            <person name="Shapiro H."/>
            <person name="Lucas S."/>
            <person name="Glavina del Rio T."/>
            <person name="Pitluck S."/>
            <person name="Rokhsar D."/>
            <person name="Bowler C."/>
        </authorList>
    </citation>
    <scope>GENOME REANNOTATION</scope>
    <source>
        <strain evidence="9">CCAP 1055/1</strain>
    </source>
</reference>
<dbReference type="EC" id="5.2.1.8" evidence="2 5"/>
<dbReference type="Proteomes" id="UP000000759">
    <property type="component" value="Chromosome 4"/>
</dbReference>
<evidence type="ECO:0000256" key="5">
    <source>
        <dbReference type="PROSITE-ProRule" id="PRU00277"/>
    </source>
</evidence>
<evidence type="ECO:0000256" key="2">
    <source>
        <dbReference type="ARBA" id="ARBA00013194"/>
    </source>
</evidence>
<keyword evidence="6" id="KW-0732">Signal</keyword>
<dbReference type="HOGENOM" id="CLU_1328613_0_0_1"/>
<dbReference type="OrthoDB" id="433738at2759"/>
<protein>
    <recommendedName>
        <fullName evidence="2 5">peptidylprolyl isomerase</fullName>
        <ecNumber evidence="2 5">5.2.1.8</ecNumber>
    </recommendedName>
</protein>
<reference evidence="8 9" key="1">
    <citation type="journal article" date="2008" name="Nature">
        <title>The Phaeodactylum genome reveals the evolutionary history of diatom genomes.</title>
        <authorList>
            <person name="Bowler C."/>
            <person name="Allen A.E."/>
            <person name="Badger J.H."/>
            <person name="Grimwood J."/>
            <person name="Jabbari K."/>
            <person name="Kuo A."/>
            <person name="Maheswari U."/>
            <person name="Martens C."/>
            <person name="Maumus F."/>
            <person name="Otillar R.P."/>
            <person name="Rayko E."/>
            <person name="Salamov A."/>
            <person name="Vandepoele K."/>
            <person name="Beszteri B."/>
            <person name="Gruber A."/>
            <person name="Heijde M."/>
            <person name="Katinka M."/>
            <person name="Mock T."/>
            <person name="Valentin K."/>
            <person name="Verret F."/>
            <person name="Berges J.A."/>
            <person name="Brownlee C."/>
            <person name="Cadoret J.P."/>
            <person name="Chiovitti A."/>
            <person name="Choi C.J."/>
            <person name="Coesel S."/>
            <person name="De Martino A."/>
            <person name="Detter J.C."/>
            <person name="Durkin C."/>
            <person name="Falciatore A."/>
            <person name="Fournet J."/>
            <person name="Haruta M."/>
            <person name="Huysman M.J."/>
            <person name="Jenkins B.D."/>
            <person name="Jiroutova K."/>
            <person name="Jorgensen R.E."/>
            <person name="Joubert Y."/>
            <person name="Kaplan A."/>
            <person name="Kroger N."/>
            <person name="Kroth P.G."/>
            <person name="La Roche J."/>
            <person name="Lindquist E."/>
            <person name="Lommer M."/>
            <person name="Martin-Jezequel V."/>
            <person name="Lopez P.J."/>
            <person name="Lucas S."/>
            <person name="Mangogna M."/>
            <person name="McGinnis K."/>
            <person name="Medlin L.K."/>
            <person name="Montsant A."/>
            <person name="Oudot-Le Secq M.P."/>
            <person name="Napoli C."/>
            <person name="Obornik M."/>
            <person name="Parker M.S."/>
            <person name="Petit J.L."/>
            <person name="Porcel B.M."/>
            <person name="Poulsen N."/>
            <person name="Robison M."/>
            <person name="Rychlewski L."/>
            <person name="Rynearson T.A."/>
            <person name="Schmutz J."/>
            <person name="Shapiro H."/>
            <person name="Siaut M."/>
            <person name="Stanley M."/>
            <person name="Sussman M.R."/>
            <person name="Taylor A.R."/>
            <person name="Vardi A."/>
            <person name="von Dassow P."/>
            <person name="Vyverman W."/>
            <person name="Willis A."/>
            <person name="Wyrwicz L.S."/>
            <person name="Rokhsar D.S."/>
            <person name="Weissenbach J."/>
            <person name="Armbrust E.V."/>
            <person name="Green B.R."/>
            <person name="Van de Peer Y."/>
            <person name="Grigoriev I.V."/>
        </authorList>
    </citation>
    <scope>NUCLEOTIDE SEQUENCE [LARGE SCALE GENOMIC DNA]</scope>
    <source>
        <strain evidence="8 9">CCAP 1055/1</strain>
    </source>
</reference>
<dbReference type="EMBL" id="CM000607">
    <property type="protein sequence ID" value="EEC49988.1"/>
    <property type="molecule type" value="Genomic_DNA"/>
</dbReference>
<proteinExistence type="predicted"/>
<dbReference type="InParanoid" id="B7FUH7"/>
<comment type="catalytic activity">
    <reaction evidence="1 5">
        <text>[protein]-peptidylproline (omega=180) = [protein]-peptidylproline (omega=0)</text>
        <dbReference type="Rhea" id="RHEA:16237"/>
        <dbReference type="Rhea" id="RHEA-COMP:10747"/>
        <dbReference type="Rhea" id="RHEA-COMP:10748"/>
        <dbReference type="ChEBI" id="CHEBI:83833"/>
        <dbReference type="ChEBI" id="CHEBI:83834"/>
        <dbReference type="EC" id="5.2.1.8"/>
    </reaction>
</comment>
<evidence type="ECO:0000313" key="9">
    <source>
        <dbReference type="Proteomes" id="UP000000759"/>
    </source>
</evidence>
<name>B7FUH7_PHATC</name>
<dbReference type="GO" id="GO:0005737">
    <property type="term" value="C:cytoplasm"/>
    <property type="evidence" value="ECO:0007669"/>
    <property type="project" value="TreeGrafter"/>
</dbReference>
<dbReference type="PROSITE" id="PS50059">
    <property type="entry name" value="FKBP_PPIASE"/>
    <property type="match status" value="1"/>
</dbReference>
<dbReference type="PANTHER" id="PTHR10516:SF443">
    <property type="entry name" value="FK506-BINDING PROTEIN 59-RELATED"/>
    <property type="match status" value="1"/>
</dbReference>
<evidence type="ECO:0000256" key="6">
    <source>
        <dbReference type="SAM" id="SignalP"/>
    </source>
</evidence>
<feature type="domain" description="PPIase FKBP-type" evidence="7">
    <location>
        <begin position="169"/>
        <end position="247"/>
    </location>
</feature>
<dbReference type="RefSeq" id="XP_002178323.1">
    <property type="nucleotide sequence ID" value="XM_002178287.1"/>
</dbReference>
<dbReference type="Gene3D" id="1.10.150.50">
    <property type="entry name" value="Transcription Factor, Ets-1"/>
    <property type="match status" value="1"/>
</dbReference>
<gene>
    <name evidence="8" type="ORF">PHATRDRAFT_44556</name>
</gene>